<name>A0AC35F729_9BILA</name>
<reference evidence="2" key="1">
    <citation type="submission" date="2022-11" db="UniProtKB">
        <authorList>
            <consortium name="WormBaseParasite"/>
        </authorList>
    </citation>
    <scope>IDENTIFICATION</scope>
</reference>
<evidence type="ECO:0000313" key="1">
    <source>
        <dbReference type="Proteomes" id="UP000887580"/>
    </source>
</evidence>
<evidence type="ECO:0000313" key="2">
    <source>
        <dbReference type="WBParaSite" id="PS1159_v2.g14467.t1"/>
    </source>
</evidence>
<dbReference type="WBParaSite" id="PS1159_v2.g14467.t1">
    <property type="protein sequence ID" value="PS1159_v2.g14467.t1"/>
    <property type="gene ID" value="PS1159_v2.g14467"/>
</dbReference>
<sequence>MTRLFILPGIFGIASLSLWWMLISAPGWSESNNGSTSWELPSQFENFTTLAEKFKKYKDEHFAYISMLFVCGYLYKQTFAIPGSFFLNILAGAVFGMTGGFLLCCILTTCGSTLCYLFSEMFGREYVLYYFGERLTYLQQKIDDNSHRLLPFLLFARMFPISPSWLLNIVAPFLNIPLPIFSISALVGLAPYNFICVQAGCILSDLKSWDDIFSTSTMFKLFSLALLPLAYAVFMRPRPSIKTTSLLNAVAETTKTAHPGGIKRWFAKLTRGNVVPLPSENDSSADIAGLLKPAKVEIV</sequence>
<protein>
    <submittedName>
        <fullName evidence="2">Transmembrane protein 41A</fullName>
    </submittedName>
</protein>
<accession>A0AC35F729</accession>
<proteinExistence type="predicted"/>
<dbReference type="Proteomes" id="UP000887580">
    <property type="component" value="Unplaced"/>
</dbReference>
<organism evidence="1 2">
    <name type="scientific">Panagrolaimus sp. PS1159</name>
    <dbReference type="NCBI Taxonomy" id="55785"/>
    <lineage>
        <taxon>Eukaryota</taxon>
        <taxon>Metazoa</taxon>
        <taxon>Ecdysozoa</taxon>
        <taxon>Nematoda</taxon>
        <taxon>Chromadorea</taxon>
        <taxon>Rhabditida</taxon>
        <taxon>Tylenchina</taxon>
        <taxon>Panagrolaimomorpha</taxon>
        <taxon>Panagrolaimoidea</taxon>
        <taxon>Panagrolaimidae</taxon>
        <taxon>Panagrolaimus</taxon>
    </lineage>
</organism>